<dbReference type="Proteomes" id="UP001500279">
    <property type="component" value="Unassembled WGS sequence"/>
</dbReference>
<evidence type="ECO:0000313" key="2">
    <source>
        <dbReference type="Proteomes" id="UP001500279"/>
    </source>
</evidence>
<dbReference type="RefSeq" id="WP_141289732.1">
    <property type="nucleotide sequence ID" value="NZ_BAAAEW010000011.1"/>
</dbReference>
<organism evidence="1 2">
    <name type="scientific">Ideonella azotifigens</name>
    <dbReference type="NCBI Taxonomy" id="513160"/>
    <lineage>
        <taxon>Bacteria</taxon>
        <taxon>Pseudomonadati</taxon>
        <taxon>Pseudomonadota</taxon>
        <taxon>Betaproteobacteria</taxon>
        <taxon>Burkholderiales</taxon>
        <taxon>Sphaerotilaceae</taxon>
        <taxon>Ideonella</taxon>
    </lineage>
</organism>
<reference evidence="1 2" key="1">
    <citation type="journal article" date="2019" name="Int. J. Syst. Evol. Microbiol.">
        <title>The Global Catalogue of Microorganisms (GCM) 10K type strain sequencing project: providing services to taxonomists for standard genome sequencing and annotation.</title>
        <authorList>
            <consortium name="The Broad Institute Genomics Platform"/>
            <consortium name="The Broad Institute Genome Sequencing Center for Infectious Disease"/>
            <person name="Wu L."/>
            <person name="Ma J."/>
        </authorList>
    </citation>
    <scope>NUCLEOTIDE SEQUENCE [LARGE SCALE GENOMIC DNA]</scope>
    <source>
        <strain evidence="1 2">JCM 15503</strain>
    </source>
</reference>
<name>A0ABN1JZ95_9BURK</name>
<dbReference type="InterPro" id="IPR035965">
    <property type="entry name" value="PAS-like_dom_sf"/>
</dbReference>
<accession>A0ABN1JZ95</accession>
<comment type="caution">
    <text evidence="1">The sequence shown here is derived from an EMBL/GenBank/DDBJ whole genome shotgun (WGS) entry which is preliminary data.</text>
</comment>
<sequence>MSSQIVSSGNPMDLRSRAALRLNGRGGANARGTSPSEALVVLFELASSPATAPDALALLHELQVHQVELELQGEELLDSRAELEEALARQTALYDFAPVGHFTLGAGTLVCELNLTGARWLGCEREAVLGRALDSFLDRRSADKLHALLAGVGEGRQGDACELNLALPGGRSRAVHACAARDLAGGRFLVTLVELGERQV</sequence>
<dbReference type="Gene3D" id="3.30.450.20">
    <property type="entry name" value="PAS domain"/>
    <property type="match status" value="1"/>
</dbReference>
<dbReference type="EMBL" id="BAAAEW010000011">
    <property type="protein sequence ID" value="GAA0750002.1"/>
    <property type="molecule type" value="Genomic_DNA"/>
</dbReference>
<dbReference type="SUPFAM" id="SSF55785">
    <property type="entry name" value="PYP-like sensor domain (PAS domain)"/>
    <property type="match status" value="1"/>
</dbReference>
<proteinExistence type="predicted"/>
<evidence type="ECO:0008006" key="3">
    <source>
        <dbReference type="Google" id="ProtNLM"/>
    </source>
</evidence>
<protein>
    <recommendedName>
        <fullName evidence="3">PAS domain-containing protein</fullName>
    </recommendedName>
</protein>
<gene>
    <name evidence="1" type="ORF">GCM10009107_21180</name>
</gene>
<evidence type="ECO:0000313" key="1">
    <source>
        <dbReference type="EMBL" id="GAA0750002.1"/>
    </source>
</evidence>
<keyword evidence="2" id="KW-1185">Reference proteome</keyword>